<protein>
    <submittedName>
        <fullName evidence="2">Uncharacterized protein</fullName>
    </submittedName>
</protein>
<name>A0A699JV66_TANCI</name>
<proteinExistence type="predicted"/>
<organism evidence="2">
    <name type="scientific">Tanacetum cinerariifolium</name>
    <name type="common">Dalmatian daisy</name>
    <name type="synonym">Chrysanthemum cinerariifolium</name>
    <dbReference type="NCBI Taxonomy" id="118510"/>
    <lineage>
        <taxon>Eukaryota</taxon>
        <taxon>Viridiplantae</taxon>
        <taxon>Streptophyta</taxon>
        <taxon>Embryophyta</taxon>
        <taxon>Tracheophyta</taxon>
        <taxon>Spermatophyta</taxon>
        <taxon>Magnoliopsida</taxon>
        <taxon>eudicotyledons</taxon>
        <taxon>Gunneridae</taxon>
        <taxon>Pentapetalae</taxon>
        <taxon>asterids</taxon>
        <taxon>campanulids</taxon>
        <taxon>Asterales</taxon>
        <taxon>Asteraceae</taxon>
        <taxon>Asteroideae</taxon>
        <taxon>Anthemideae</taxon>
        <taxon>Anthemidinae</taxon>
        <taxon>Tanacetum</taxon>
    </lineage>
</organism>
<dbReference type="AlphaFoldDB" id="A0A699JV66"/>
<sequence>EKQKKLPINLLEAYHRTHTSTNVSSEALGSKMDEASEGRMREYITNVVKAAMEEKHGTDSSDHPPNDFDLWEEATKGNKKGKLVGLGIIADLRVMVTPTSATSSFSSTSRK</sequence>
<dbReference type="EMBL" id="BKCJ010452820">
    <property type="protein sequence ID" value="GFA59998.1"/>
    <property type="molecule type" value="Genomic_DNA"/>
</dbReference>
<evidence type="ECO:0000256" key="1">
    <source>
        <dbReference type="SAM" id="MobiDB-lite"/>
    </source>
</evidence>
<comment type="caution">
    <text evidence="2">The sequence shown here is derived from an EMBL/GenBank/DDBJ whole genome shotgun (WGS) entry which is preliminary data.</text>
</comment>
<accession>A0A699JV66</accession>
<evidence type="ECO:0000313" key="2">
    <source>
        <dbReference type="EMBL" id="GFA59998.1"/>
    </source>
</evidence>
<feature type="region of interest" description="Disordered" evidence="1">
    <location>
        <begin position="17"/>
        <end position="39"/>
    </location>
</feature>
<feature type="non-terminal residue" evidence="2">
    <location>
        <position position="1"/>
    </location>
</feature>
<reference evidence="2" key="1">
    <citation type="journal article" date="2019" name="Sci. Rep.">
        <title>Draft genome of Tanacetum cinerariifolium, the natural source of mosquito coil.</title>
        <authorList>
            <person name="Yamashiro T."/>
            <person name="Shiraishi A."/>
            <person name="Satake H."/>
            <person name="Nakayama K."/>
        </authorList>
    </citation>
    <scope>NUCLEOTIDE SEQUENCE</scope>
</reference>
<gene>
    <name evidence="2" type="ORF">Tci_631970</name>
</gene>